<dbReference type="Proteomes" id="UP001166286">
    <property type="component" value="Unassembled WGS sequence"/>
</dbReference>
<sequence length="413" mass="44951">MSNEQRMMEQRGEDKQESGCSSSRASPITTALVMFTGISLDPPGEDEPSPDSEKTMSQAESGSRLHKTHKEGKPGEEPSAAPLSRRAARKARKATSKAALVSNVSTAEGASRSSEETKKVSKRGRGARKKDPAPPAVGSDYSDTSVVAGPSDIKPAVSLKPAAEAKATDVTVKARNQANNPSTCVRLQIYPPELESFYKKARRDQVRTRLAQQSKAALVGAKEKNVVAAEIYDPIDEIQPEVGGDGTPVAPRGLQWKPASTYGIQAPTREDKVVGGALRASMKSRAFKELGVGDGYDFSESAQQWWNRHQPSTDVQKGLELSTIEALDLYGDHVRKVMQCRANLDLRRRAHSAARSRLGSASITLQCLVRHGTYRTNFWRSRQQSAEMGVREASKALRKARKREARVVSTVSP</sequence>
<feature type="compositionally biased region" description="Basic and acidic residues" evidence="1">
    <location>
        <begin position="1"/>
        <end position="17"/>
    </location>
</feature>
<evidence type="ECO:0000313" key="3">
    <source>
        <dbReference type="Proteomes" id="UP001166286"/>
    </source>
</evidence>
<feature type="compositionally biased region" description="Polar residues" evidence="1">
    <location>
        <begin position="102"/>
        <end position="112"/>
    </location>
</feature>
<dbReference type="EMBL" id="JAFEKC020000003">
    <property type="protein sequence ID" value="KAK0516083.1"/>
    <property type="molecule type" value="Genomic_DNA"/>
</dbReference>
<name>A0AA39RA19_9LECA</name>
<evidence type="ECO:0000256" key="1">
    <source>
        <dbReference type="SAM" id="MobiDB-lite"/>
    </source>
</evidence>
<accession>A0AA39RA19</accession>
<keyword evidence="3" id="KW-1185">Reference proteome</keyword>
<dbReference type="AlphaFoldDB" id="A0AA39RA19"/>
<comment type="caution">
    <text evidence="2">The sequence shown here is derived from an EMBL/GenBank/DDBJ whole genome shotgun (WGS) entry which is preliminary data.</text>
</comment>
<feature type="region of interest" description="Disordered" evidence="1">
    <location>
        <begin position="1"/>
        <end position="148"/>
    </location>
</feature>
<organism evidence="2 3">
    <name type="scientific">Cladonia borealis</name>
    <dbReference type="NCBI Taxonomy" id="184061"/>
    <lineage>
        <taxon>Eukaryota</taxon>
        <taxon>Fungi</taxon>
        <taxon>Dikarya</taxon>
        <taxon>Ascomycota</taxon>
        <taxon>Pezizomycotina</taxon>
        <taxon>Lecanoromycetes</taxon>
        <taxon>OSLEUM clade</taxon>
        <taxon>Lecanoromycetidae</taxon>
        <taxon>Lecanorales</taxon>
        <taxon>Lecanorineae</taxon>
        <taxon>Cladoniaceae</taxon>
        <taxon>Cladonia</taxon>
    </lineage>
</organism>
<feature type="compositionally biased region" description="Basic residues" evidence="1">
    <location>
        <begin position="86"/>
        <end position="95"/>
    </location>
</feature>
<reference evidence="2" key="1">
    <citation type="submission" date="2023-03" db="EMBL/GenBank/DDBJ databases">
        <title>Complete genome of Cladonia borealis.</title>
        <authorList>
            <person name="Park H."/>
        </authorList>
    </citation>
    <scope>NUCLEOTIDE SEQUENCE</scope>
    <source>
        <strain evidence="2">ANT050790</strain>
    </source>
</reference>
<protein>
    <submittedName>
        <fullName evidence="2">Uncharacterized protein</fullName>
    </submittedName>
</protein>
<feature type="compositionally biased region" description="Polar residues" evidence="1">
    <location>
        <begin position="18"/>
        <end position="29"/>
    </location>
</feature>
<gene>
    <name evidence="2" type="ORF">JMJ35_002117</name>
</gene>
<proteinExistence type="predicted"/>
<evidence type="ECO:0000313" key="2">
    <source>
        <dbReference type="EMBL" id="KAK0516083.1"/>
    </source>
</evidence>